<feature type="transmembrane region" description="Helical" evidence="1">
    <location>
        <begin position="6"/>
        <end position="25"/>
    </location>
</feature>
<organism evidence="2 3">
    <name type="scientific">Anaerococcus tetradius</name>
    <dbReference type="NCBI Taxonomy" id="33036"/>
    <lineage>
        <taxon>Bacteria</taxon>
        <taxon>Bacillati</taxon>
        <taxon>Bacillota</taxon>
        <taxon>Tissierellia</taxon>
        <taxon>Tissierellales</taxon>
        <taxon>Peptoniphilaceae</taxon>
        <taxon>Anaerococcus</taxon>
    </lineage>
</organism>
<name>A0A133KDX5_9FIRM</name>
<dbReference type="PROSITE" id="PS51273">
    <property type="entry name" value="GATASE_TYPE_1"/>
    <property type="match status" value="1"/>
</dbReference>
<dbReference type="AlphaFoldDB" id="A0A133KDX5"/>
<protein>
    <submittedName>
        <fullName evidence="2">Peptidase C26</fullName>
    </submittedName>
</protein>
<dbReference type="PATRIC" id="fig|33036.3.peg.1124"/>
<dbReference type="InterPro" id="IPR029062">
    <property type="entry name" value="Class_I_gatase-like"/>
</dbReference>
<dbReference type="RefSeq" id="WP_060929470.1">
    <property type="nucleotide sequence ID" value="NZ_KQ955281.1"/>
</dbReference>
<dbReference type="PANTHER" id="PTHR43235:SF1">
    <property type="entry name" value="GLUTAMINE AMIDOTRANSFERASE PB2B2.05-RELATED"/>
    <property type="match status" value="1"/>
</dbReference>
<reference evidence="3" key="1">
    <citation type="submission" date="2016-01" db="EMBL/GenBank/DDBJ databases">
        <authorList>
            <person name="Mitreva M."/>
            <person name="Pepin K.H."/>
            <person name="Mihindukulasuriya K.A."/>
            <person name="Fulton R."/>
            <person name="Fronick C."/>
            <person name="O'Laughlin M."/>
            <person name="Miner T."/>
            <person name="Herter B."/>
            <person name="Rosa B.A."/>
            <person name="Cordes M."/>
            <person name="Tomlinson C."/>
            <person name="Wollam A."/>
            <person name="Palsikar V.B."/>
            <person name="Mardis E.R."/>
            <person name="Wilson R.K."/>
        </authorList>
    </citation>
    <scope>NUCLEOTIDE SEQUENCE [LARGE SCALE GENOMIC DNA]</scope>
    <source>
        <strain evidence="3">MJR8151</strain>
    </source>
</reference>
<dbReference type="GO" id="GO:0005829">
    <property type="term" value="C:cytosol"/>
    <property type="evidence" value="ECO:0007669"/>
    <property type="project" value="TreeGrafter"/>
</dbReference>
<evidence type="ECO:0000256" key="1">
    <source>
        <dbReference type="SAM" id="Phobius"/>
    </source>
</evidence>
<proteinExistence type="predicted"/>
<gene>
    <name evidence="2" type="ORF">HMPREF3200_01135</name>
</gene>
<dbReference type="Pfam" id="PF07722">
    <property type="entry name" value="Peptidase_C26"/>
    <property type="match status" value="1"/>
</dbReference>
<keyword evidence="1" id="KW-0472">Membrane</keyword>
<dbReference type="Gene3D" id="3.40.50.880">
    <property type="match status" value="1"/>
</dbReference>
<dbReference type="SUPFAM" id="SSF52317">
    <property type="entry name" value="Class I glutamine amidotransferase-like"/>
    <property type="match status" value="1"/>
</dbReference>
<dbReference type="OrthoDB" id="9813383at2"/>
<keyword evidence="3" id="KW-1185">Reference proteome</keyword>
<dbReference type="PANTHER" id="PTHR43235">
    <property type="entry name" value="GLUTAMINE AMIDOTRANSFERASE PB2B2.05-RELATED"/>
    <property type="match status" value="1"/>
</dbReference>
<sequence>MISKFFKFIKISLFLILVVLAFIMIRDNFFPHKIIGIVHNNQNISDIKIAIEDNRAIVNDIDTSRMDLDMCKRKIDSCDGVIFAGGNDFDPDLYGGDRSLVETYSREDDDKSLSILDYCIGLQKPILGICRGMQLINIYYGGSLYDDIAKQFSDKICHRNKDNTLAYHDISISPDTRLMKIAKSDRLEVNSYHHEGIKDLGDGLTVSARSDDGLIEAIENPYYPYMIGVQWHPEINYEENDLSKRLLKDFIKSSDAGKN</sequence>
<evidence type="ECO:0000313" key="3">
    <source>
        <dbReference type="Proteomes" id="UP000070383"/>
    </source>
</evidence>
<dbReference type="STRING" id="33036.HMPREF3200_01135"/>
<keyword evidence="1" id="KW-0812">Transmembrane</keyword>
<evidence type="ECO:0000313" key="2">
    <source>
        <dbReference type="EMBL" id="KWZ77664.1"/>
    </source>
</evidence>
<dbReference type="CDD" id="cd01745">
    <property type="entry name" value="GATase1_2"/>
    <property type="match status" value="1"/>
</dbReference>
<dbReference type="GO" id="GO:0016811">
    <property type="term" value="F:hydrolase activity, acting on carbon-nitrogen (but not peptide) bonds, in linear amides"/>
    <property type="evidence" value="ECO:0007669"/>
    <property type="project" value="InterPro"/>
</dbReference>
<keyword evidence="1" id="KW-1133">Transmembrane helix</keyword>
<dbReference type="EMBL" id="LRPM01000046">
    <property type="protein sequence ID" value="KWZ77664.1"/>
    <property type="molecule type" value="Genomic_DNA"/>
</dbReference>
<dbReference type="InterPro" id="IPR044668">
    <property type="entry name" value="PuuD-like"/>
</dbReference>
<dbReference type="Proteomes" id="UP000070383">
    <property type="component" value="Unassembled WGS sequence"/>
</dbReference>
<accession>A0A133KDX5</accession>
<dbReference type="InterPro" id="IPR011697">
    <property type="entry name" value="Peptidase_C26"/>
</dbReference>
<comment type="caution">
    <text evidence="2">The sequence shown here is derived from an EMBL/GenBank/DDBJ whole genome shotgun (WGS) entry which is preliminary data.</text>
</comment>